<reference evidence="2 3" key="1">
    <citation type="submission" date="2023-08" db="EMBL/GenBank/DDBJ databases">
        <title>The draft genome sequence of Paracraurococcus sp. LOR1-02.</title>
        <authorList>
            <person name="Kingkaew E."/>
            <person name="Tanasupawat S."/>
        </authorList>
    </citation>
    <scope>NUCLEOTIDE SEQUENCE [LARGE SCALE GENOMIC DNA]</scope>
    <source>
        <strain evidence="2 3">LOR1-02</strain>
    </source>
</reference>
<evidence type="ECO:0000313" key="3">
    <source>
        <dbReference type="Proteomes" id="UP001243009"/>
    </source>
</evidence>
<gene>
    <name evidence="2" type="ORF">Q7A36_25780</name>
</gene>
<evidence type="ECO:0000256" key="1">
    <source>
        <dbReference type="SAM" id="Phobius"/>
    </source>
</evidence>
<dbReference type="RefSeq" id="WP_305106637.1">
    <property type="nucleotide sequence ID" value="NZ_JAUTWS010000034.1"/>
</dbReference>
<protein>
    <submittedName>
        <fullName evidence="2">Uncharacterized protein</fullName>
    </submittedName>
</protein>
<keyword evidence="1" id="KW-0472">Membrane</keyword>
<proteinExistence type="predicted"/>
<sequence length="66" mass="7042">MQTFITGVLTFIRGGWGVSLITLAVICCFLAAAAQLLPPRVGFVAFASGLMAWLASFLITSYMQAQ</sequence>
<accession>A0ABT9E6I0</accession>
<dbReference type="EMBL" id="JAUTWS010000034">
    <property type="protein sequence ID" value="MDO9711784.1"/>
    <property type="molecule type" value="Genomic_DNA"/>
</dbReference>
<keyword evidence="1" id="KW-0812">Transmembrane</keyword>
<evidence type="ECO:0000313" key="2">
    <source>
        <dbReference type="EMBL" id="MDO9711784.1"/>
    </source>
</evidence>
<dbReference type="Proteomes" id="UP001243009">
    <property type="component" value="Unassembled WGS sequence"/>
</dbReference>
<organism evidence="2 3">
    <name type="scientific">Paracraurococcus lichenis</name>
    <dbReference type="NCBI Taxonomy" id="3064888"/>
    <lineage>
        <taxon>Bacteria</taxon>
        <taxon>Pseudomonadati</taxon>
        <taxon>Pseudomonadota</taxon>
        <taxon>Alphaproteobacteria</taxon>
        <taxon>Acetobacterales</taxon>
        <taxon>Roseomonadaceae</taxon>
        <taxon>Paracraurococcus</taxon>
    </lineage>
</organism>
<keyword evidence="1" id="KW-1133">Transmembrane helix</keyword>
<name>A0ABT9E6I0_9PROT</name>
<feature type="transmembrane region" description="Helical" evidence="1">
    <location>
        <begin position="43"/>
        <end position="63"/>
    </location>
</feature>
<keyword evidence="3" id="KW-1185">Reference proteome</keyword>
<feature type="transmembrane region" description="Helical" evidence="1">
    <location>
        <begin position="12"/>
        <end position="37"/>
    </location>
</feature>
<comment type="caution">
    <text evidence="2">The sequence shown here is derived from an EMBL/GenBank/DDBJ whole genome shotgun (WGS) entry which is preliminary data.</text>
</comment>